<dbReference type="AlphaFoldDB" id="A0AAC8TBS8"/>
<reference evidence="2 3" key="1">
    <citation type="submission" date="2015-05" db="EMBL/GenBank/DDBJ databases">
        <title>Genome assembly of Archangium gephyra DSM 2261.</title>
        <authorList>
            <person name="Sharma G."/>
            <person name="Subramanian S."/>
        </authorList>
    </citation>
    <scope>NUCLEOTIDE SEQUENCE [LARGE SCALE GENOMIC DNA]</scope>
    <source>
        <strain evidence="2 3">DSM 2261</strain>
    </source>
</reference>
<accession>A0AAC8TBS8</accession>
<organism evidence="2 3">
    <name type="scientific">Archangium gephyra</name>
    <dbReference type="NCBI Taxonomy" id="48"/>
    <lineage>
        <taxon>Bacteria</taxon>
        <taxon>Pseudomonadati</taxon>
        <taxon>Myxococcota</taxon>
        <taxon>Myxococcia</taxon>
        <taxon>Myxococcales</taxon>
        <taxon>Cystobacterineae</taxon>
        <taxon>Archangiaceae</taxon>
        <taxon>Archangium</taxon>
    </lineage>
</organism>
<feature type="region of interest" description="Disordered" evidence="1">
    <location>
        <begin position="52"/>
        <end position="136"/>
    </location>
</feature>
<name>A0AAC8TBS8_9BACT</name>
<dbReference type="EMBL" id="CP011509">
    <property type="protein sequence ID" value="AKJ00028.1"/>
    <property type="molecule type" value="Genomic_DNA"/>
</dbReference>
<feature type="compositionally biased region" description="Basic residues" evidence="1">
    <location>
        <begin position="94"/>
        <end position="105"/>
    </location>
</feature>
<proteinExistence type="predicted"/>
<evidence type="ECO:0000313" key="3">
    <source>
        <dbReference type="Proteomes" id="UP000035579"/>
    </source>
</evidence>
<dbReference type="KEGG" id="age:AA314_01654"/>
<gene>
    <name evidence="2" type="ORF">AA314_01654</name>
</gene>
<sequence>MGSVAGAVRAGVGFHGTPEPCQLRAVAPHQGSRTCDVAKWLMCPACRPLSERIPSFPGTGNRSRACKKHHERAETSTAAPPVSSPPLNDPLRLRGARSGRARHQLVRQSDQLREPGSGGSSRLGVKSTKRARSGGYVREGGAAGAAEVGGTWVRGIIAEGGR</sequence>
<dbReference type="Proteomes" id="UP000035579">
    <property type="component" value="Chromosome"/>
</dbReference>
<evidence type="ECO:0000313" key="2">
    <source>
        <dbReference type="EMBL" id="AKJ00028.1"/>
    </source>
</evidence>
<evidence type="ECO:0000256" key="1">
    <source>
        <dbReference type="SAM" id="MobiDB-lite"/>
    </source>
</evidence>
<protein>
    <submittedName>
        <fullName evidence="2">Uncharacterized protein</fullName>
    </submittedName>
</protein>